<dbReference type="InterPro" id="IPR002575">
    <property type="entry name" value="Aminoglycoside_PTrfase"/>
</dbReference>
<dbReference type="InterPro" id="IPR011009">
    <property type="entry name" value="Kinase-like_dom_sf"/>
</dbReference>
<dbReference type="Proteomes" id="UP001169719">
    <property type="component" value="Unassembled WGS sequence"/>
</dbReference>
<evidence type="ECO:0000313" key="2">
    <source>
        <dbReference type="EMBL" id="MDN2481513.1"/>
    </source>
</evidence>
<evidence type="ECO:0000313" key="3">
    <source>
        <dbReference type="Proteomes" id="UP001169719"/>
    </source>
</evidence>
<dbReference type="EMBL" id="JAUEOZ010000001">
    <property type="protein sequence ID" value="MDN2481513.1"/>
    <property type="molecule type" value="Genomic_DNA"/>
</dbReference>
<reference evidence="2" key="1">
    <citation type="submission" date="2024-05" db="EMBL/GenBank/DDBJ databases">
        <title>Genome Sequences of Four Agar- Degrading Marine Bacteria.</title>
        <authorList>
            <person name="Phillips E.K."/>
            <person name="Shaffer J.C."/>
            <person name="Henson M.W."/>
            <person name="Temperton B."/>
            <person name="Thrash C.J."/>
            <person name="Martin M.O."/>
        </authorList>
    </citation>
    <scope>NUCLEOTIDE SEQUENCE</scope>
    <source>
        <strain evidence="2">EKP203</strain>
    </source>
</reference>
<dbReference type="PANTHER" id="PTHR40086:SF1">
    <property type="entry name" value="CELL CYCLE REGULATOR CCRZ"/>
    <property type="match status" value="1"/>
</dbReference>
<dbReference type="RefSeq" id="WP_289961617.1">
    <property type="nucleotide sequence ID" value="NZ_JAUEOZ010000001.1"/>
</dbReference>
<name>A0ABT7Y0G0_9VIBR</name>
<dbReference type="SUPFAM" id="SSF56112">
    <property type="entry name" value="Protein kinase-like (PK-like)"/>
    <property type="match status" value="1"/>
</dbReference>
<keyword evidence="3" id="KW-1185">Reference proteome</keyword>
<protein>
    <submittedName>
        <fullName evidence="2">Phosphotransferase</fullName>
    </submittedName>
</protein>
<accession>A0ABT7Y0G0</accession>
<dbReference type="PANTHER" id="PTHR40086">
    <property type="entry name" value="PHOSPHOTRANSFERASE YTMP-RELATED"/>
    <property type="match status" value="1"/>
</dbReference>
<gene>
    <name evidence="2" type="ORF">QWJ08_08910</name>
</gene>
<evidence type="ECO:0000259" key="1">
    <source>
        <dbReference type="Pfam" id="PF01636"/>
    </source>
</evidence>
<dbReference type="Gene3D" id="3.90.1200.10">
    <property type="match status" value="1"/>
</dbReference>
<comment type="caution">
    <text evidence="2">The sequence shown here is derived from an EMBL/GenBank/DDBJ whole genome shotgun (WGS) entry which is preliminary data.</text>
</comment>
<proteinExistence type="predicted"/>
<feature type="domain" description="Aminoglycoside phosphotransferase" evidence="1">
    <location>
        <begin position="27"/>
        <end position="233"/>
    </location>
</feature>
<dbReference type="InterPro" id="IPR052077">
    <property type="entry name" value="CcrZ_PhaseVar_Mediator"/>
</dbReference>
<sequence>MNRNQNPIVDVNLKALDSRLETTFVEASALSGGLTNRCWKLKDSSDNQYVWRPNSPILDVFGLTRKQEFQVLKLLDEVSWAPKAIDCTSQGLLVSWLEGEVTDSNSTVSVNQLVDLLSTIHKTKLPQGHKIASFDYEQRIEHYWQQLDPKYHSQALRELNLKYQYQPVLPVIKPALCHLDFGIHNIVQAQEGLKVIDWEYAAIADPRLDLAMALDMVGEVSYSVVERYLSNRGLTRSEMQSYYCGVQAWLNHSRYMAILWYLLAHQHYQQLLYRDSALVLIAQLTA</sequence>
<dbReference type="Pfam" id="PF01636">
    <property type="entry name" value="APH"/>
    <property type="match status" value="1"/>
</dbReference>
<organism evidence="2 3">
    <name type="scientific">Vibrio agarivorans</name>
    <dbReference type="NCBI Taxonomy" id="153622"/>
    <lineage>
        <taxon>Bacteria</taxon>
        <taxon>Pseudomonadati</taxon>
        <taxon>Pseudomonadota</taxon>
        <taxon>Gammaproteobacteria</taxon>
        <taxon>Vibrionales</taxon>
        <taxon>Vibrionaceae</taxon>
        <taxon>Vibrio</taxon>
    </lineage>
</organism>